<reference evidence="2 4" key="2">
    <citation type="submission" date="2019-03" db="EMBL/GenBank/DDBJ databases">
        <authorList>
            <person name="He R.-H."/>
        </authorList>
    </citation>
    <scope>NUCLEOTIDE SEQUENCE [LARGE SCALE GENOMIC DNA]</scope>
    <source>
        <strain evidence="2 4">DSM 19624</strain>
    </source>
</reference>
<keyword evidence="4" id="KW-1185">Reference proteome</keyword>
<name>A0A497XY36_9SPHI</name>
<gene>
    <name evidence="1" type="ORF">BCL90_3449</name>
    <name evidence="2" type="ORF">E3V97_18740</name>
</gene>
<dbReference type="EMBL" id="SOPX01000003">
    <property type="protein sequence ID" value="TFB30207.1"/>
    <property type="molecule type" value="Genomic_DNA"/>
</dbReference>
<dbReference type="AlphaFoldDB" id="A0A497XY36"/>
<evidence type="ECO:0000313" key="2">
    <source>
        <dbReference type="EMBL" id="TFB30207.1"/>
    </source>
</evidence>
<evidence type="ECO:0000313" key="4">
    <source>
        <dbReference type="Proteomes" id="UP000297429"/>
    </source>
</evidence>
<reference evidence="1 3" key="1">
    <citation type="submission" date="2018-10" db="EMBL/GenBank/DDBJ databases">
        <title>Genomic Encyclopedia of Archaeal and Bacterial Type Strains, Phase II (KMG-II): from individual species to whole genera.</title>
        <authorList>
            <person name="Goeker M."/>
        </authorList>
    </citation>
    <scope>NUCLEOTIDE SEQUENCE [LARGE SCALE GENOMIC DNA]</scope>
    <source>
        <strain evidence="1 3">DSM 19624</strain>
    </source>
</reference>
<protein>
    <submittedName>
        <fullName evidence="1">Uncharacterized protein</fullName>
    </submittedName>
</protein>
<comment type="caution">
    <text evidence="1">The sequence shown here is derived from an EMBL/GenBank/DDBJ whole genome shotgun (WGS) entry which is preliminary data.</text>
</comment>
<dbReference type="OrthoDB" id="771660at2"/>
<accession>A0A497XY36</accession>
<sequence>MERELPLITIEGTDFLVDVNKLELREKANPKNIIAYEDMEEVDDGYSFRYSRLEKNVSINVNLEVVTIKIPEFVKLDPEGMAAKYNIDDVNGKTDFEVMVDQEAYDLRVKKGMLPTVEIAGHTFYVDMRMDKLRPKDEFLSKGIVFSDIESYYDRDKREYTIPYNPKTYEFQEPDYVNIKEFPKDLIAVSFPHERLLDRIGWNRKYFDDLKSGLLKCGLNLRFTAKRVPWKKTFLAGVIQINIRPDDTPKKIEEKKQTHPKQIKLKGRRM</sequence>
<evidence type="ECO:0000313" key="3">
    <source>
        <dbReference type="Proteomes" id="UP000273898"/>
    </source>
</evidence>
<dbReference type="RefSeq" id="WP_121285070.1">
    <property type="nucleotide sequence ID" value="NZ_RCCK01000012.1"/>
</dbReference>
<dbReference type="Proteomes" id="UP000297429">
    <property type="component" value="Unassembled WGS sequence"/>
</dbReference>
<dbReference type="EMBL" id="RCCK01000012">
    <property type="protein sequence ID" value="RLJ75102.1"/>
    <property type="molecule type" value="Genomic_DNA"/>
</dbReference>
<organism evidence="1 3">
    <name type="scientific">Pedobacter alluvionis</name>
    <dbReference type="NCBI Taxonomy" id="475253"/>
    <lineage>
        <taxon>Bacteria</taxon>
        <taxon>Pseudomonadati</taxon>
        <taxon>Bacteroidota</taxon>
        <taxon>Sphingobacteriia</taxon>
        <taxon>Sphingobacteriales</taxon>
        <taxon>Sphingobacteriaceae</taxon>
        <taxon>Pedobacter</taxon>
    </lineage>
</organism>
<proteinExistence type="predicted"/>
<dbReference type="Proteomes" id="UP000273898">
    <property type="component" value="Unassembled WGS sequence"/>
</dbReference>
<evidence type="ECO:0000313" key="1">
    <source>
        <dbReference type="EMBL" id="RLJ75102.1"/>
    </source>
</evidence>